<proteinExistence type="predicted"/>
<dbReference type="InterPro" id="IPR021251">
    <property type="entry name" value="DUF2793"/>
</dbReference>
<sequence>MSDDATPRLGLPYLAAGQAQKHVTLNEALSRLDGLVQPAVASRATAAQPASPVDGALYILPAGAAGADWSGRAAGTLMRFEAVAWEALAVQPGFLAWIADEQVLAVWTAAGWTALSSTFRNLTAALSPRGAATRFEIREQELTLAGASVVSTVVIPARAIALGVSTRTTQAVTGASSYSCGVAGEAGKFGALLSIALGGANIGVVGPTAFYADTPVVLTATGGAFTGGKVRLSIHLMTFEGAAS</sequence>
<accession>A0AB39KV68</accession>
<dbReference type="EMBL" id="CP158375">
    <property type="protein sequence ID" value="XDO97173.1"/>
    <property type="molecule type" value="Genomic_DNA"/>
</dbReference>
<evidence type="ECO:0000313" key="1">
    <source>
        <dbReference type="EMBL" id="XDO97173.1"/>
    </source>
</evidence>
<gene>
    <name evidence="1" type="ORF">ABOZ73_01765</name>
</gene>
<dbReference type="Pfam" id="PF10983">
    <property type="entry name" value="DUF2793"/>
    <property type="match status" value="1"/>
</dbReference>
<organism evidence="1">
    <name type="scientific">Caulobacter sp. 73W</name>
    <dbReference type="NCBI Taxonomy" id="3161137"/>
    <lineage>
        <taxon>Bacteria</taxon>
        <taxon>Pseudomonadati</taxon>
        <taxon>Pseudomonadota</taxon>
        <taxon>Alphaproteobacteria</taxon>
        <taxon>Caulobacterales</taxon>
        <taxon>Caulobacteraceae</taxon>
        <taxon>Caulobacter</taxon>
    </lineage>
</organism>
<dbReference type="AlphaFoldDB" id="A0AB39KV68"/>
<dbReference type="RefSeq" id="WP_369060215.1">
    <property type="nucleotide sequence ID" value="NZ_CP158375.1"/>
</dbReference>
<protein>
    <submittedName>
        <fullName evidence="1">DUF2793 domain-containing protein</fullName>
    </submittedName>
</protein>
<name>A0AB39KV68_9CAUL</name>
<reference evidence="1" key="1">
    <citation type="submission" date="2024-06" db="EMBL/GenBank/DDBJ databases">
        <title>Caulobacter inopinatus, sp. nov.</title>
        <authorList>
            <person name="Donachie S.P."/>
        </authorList>
    </citation>
    <scope>NUCLEOTIDE SEQUENCE</scope>
    <source>
        <strain evidence="1">73W</strain>
    </source>
</reference>